<sequence>MSSHTERNRPVPLPAGSLAAGPVPSATAAILMGKVARRYYLEGRSKVEIAQEVGISRFKVARLLDEALATGLVRIEINPLGEIDIDASTRLQDALGLDHVVVVTVADPAPAAVRRQVSAAAATLLGEVLEPTDVLGLPWSRSVYAMVQALRSLPPIEVVQLSGAQTLEGEDASAIEVVVQAARLAGTRGHVFYAPMLVDDVATADGLRREPQVMDALNEARRVTKAVVGIGHWAPGQSTIYDASTEADREQLRAAGVVGEMAAVCYDARGHVVRTPLDKRLITVPGDVLAAIPQVIAVATGVDRAPAVRAAVTGGLVSSLVVDDALARALLAG</sequence>
<dbReference type="PANTHER" id="PTHR34294">
    <property type="entry name" value="TRANSCRIPTIONAL REGULATOR-RELATED"/>
    <property type="match status" value="1"/>
</dbReference>
<organism evidence="6 7">
    <name type="scientific">Arsenicicoccus piscis</name>
    <dbReference type="NCBI Taxonomy" id="673954"/>
    <lineage>
        <taxon>Bacteria</taxon>
        <taxon>Bacillati</taxon>
        <taxon>Actinomycetota</taxon>
        <taxon>Actinomycetes</taxon>
        <taxon>Micrococcales</taxon>
        <taxon>Intrasporangiaceae</taxon>
        <taxon>Arsenicicoccus</taxon>
    </lineage>
</organism>
<feature type="domain" description="Sugar-binding" evidence="5">
    <location>
        <begin position="85"/>
        <end position="332"/>
    </location>
</feature>
<evidence type="ECO:0000313" key="7">
    <source>
        <dbReference type="Proteomes" id="UP001157109"/>
    </source>
</evidence>
<comment type="caution">
    <text evidence="6">The sequence shown here is derived from an EMBL/GenBank/DDBJ whole genome shotgun (WGS) entry which is preliminary data.</text>
</comment>
<evidence type="ECO:0000256" key="3">
    <source>
        <dbReference type="ARBA" id="ARBA00023125"/>
    </source>
</evidence>
<dbReference type="Proteomes" id="UP001157109">
    <property type="component" value="Unassembled WGS sequence"/>
</dbReference>
<dbReference type="Pfam" id="PF04198">
    <property type="entry name" value="Sugar-bind"/>
    <property type="match status" value="1"/>
</dbReference>
<dbReference type="EMBL" id="BSUJ01000001">
    <property type="protein sequence ID" value="GMA19793.1"/>
    <property type="molecule type" value="Genomic_DNA"/>
</dbReference>
<dbReference type="InterPro" id="IPR037171">
    <property type="entry name" value="NagB/RpiA_transferase-like"/>
</dbReference>
<keyword evidence="4" id="KW-0804">Transcription</keyword>
<gene>
    <name evidence="6" type="ORF">GCM10025862_18140</name>
</gene>
<proteinExistence type="inferred from homology"/>
<dbReference type="Gene3D" id="3.40.50.1360">
    <property type="match status" value="1"/>
</dbReference>
<evidence type="ECO:0000256" key="1">
    <source>
        <dbReference type="ARBA" id="ARBA00010466"/>
    </source>
</evidence>
<evidence type="ECO:0000256" key="2">
    <source>
        <dbReference type="ARBA" id="ARBA00023015"/>
    </source>
</evidence>
<dbReference type="InterPro" id="IPR051054">
    <property type="entry name" value="SorC_transcr_regulators"/>
</dbReference>
<name>A0ABQ6HQ42_9MICO</name>
<evidence type="ECO:0000259" key="5">
    <source>
        <dbReference type="Pfam" id="PF04198"/>
    </source>
</evidence>
<evidence type="ECO:0000313" key="6">
    <source>
        <dbReference type="EMBL" id="GMA19793.1"/>
    </source>
</evidence>
<dbReference type="Gene3D" id="1.10.10.10">
    <property type="entry name" value="Winged helix-like DNA-binding domain superfamily/Winged helix DNA-binding domain"/>
    <property type="match status" value="1"/>
</dbReference>
<dbReference type="RefSeq" id="WP_241446026.1">
    <property type="nucleotide sequence ID" value="NZ_BSUJ01000001.1"/>
</dbReference>
<dbReference type="SUPFAM" id="SSF100950">
    <property type="entry name" value="NagB/RpiA/CoA transferase-like"/>
    <property type="match status" value="1"/>
</dbReference>
<keyword evidence="2" id="KW-0805">Transcription regulation</keyword>
<dbReference type="InterPro" id="IPR007324">
    <property type="entry name" value="Sugar-bd_dom_put"/>
</dbReference>
<reference evidence="7" key="1">
    <citation type="journal article" date="2019" name="Int. J. Syst. Evol. Microbiol.">
        <title>The Global Catalogue of Microorganisms (GCM) 10K type strain sequencing project: providing services to taxonomists for standard genome sequencing and annotation.</title>
        <authorList>
            <consortium name="The Broad Institute Genomics Platform"/>
            <consortium name="The Broad Institute Genome Sequencing Center for Infectious Disease"/>
            <person name="Wu L."/>
            <person name="Ma J."/>
        </authorList>
    </citation>
    <scope>NUCLEOTIDE SEQUENCE [LARGE SCALE GENOMIC DNA]</scope>
    <source>
        <strain evidence="7">NBRC 105830</strain>
    </source>
</reference>
<keyword evidence="3" id="KW-0238">DNA-binding</keyword>
<keyword evidence="7" id="KW-1185">Reference proteome</keyword>
<evidence type="ECO:0000256" key="4">
    <source>
        <dbReference type="ARBA" id="ARBA00023163"/>
    </source>
</evidence>
<dbReference type="InterPro" id="IPR036388">
    <property type="entry name" value="WH-like_DNA-bd_sf"/>
</dbReference>
<comment type="similarity">
    <text evidence="1">Belongs to the SorC transcriptional regulatory family.</text>
</comment>
<protein>
    <submittedName>
        <fullName evidence="6">DeoR family transcriptional regulator</fullName>
    </submittedName>
</protein>
<accession>A0ABQ6HQ42</accession>
<dbReference type="PANTHER" id="PTHR34294:SF1">
    <property type="entry name" value="TRANSCRIPTIONAL REGULATOR LSRR"/>
    <property type="match status" value="1"/>
</dbReference>